<dbReference type="OrthoDB" id="1898560at2759"/>
<evidence type="ECO:0000259" key="5">
    <source>
        <dbReference type="PROSITE" id="PS51401"/>
    </source>
</evidence>
<dbReference type="InterPro" id="IPR007051">
    <property type="entry name" value="CHORD_dom"/>
</dbReference>
<feature type="region of interest" description="Disordered" evidence="4">
    <location>
        <begin position="65"/>
        <end position="107"/>
    </location>
</feature>
<dbReference type="HOGENOM" id="CLU_040079_1_0_1"/>
<keyword evidence="1" id="KW-0479">Metal-binding</keyword>
<evidence type="ECO:0000256" key="3">
    <source>
        <dbReference type="ARBA" id="ARBA00022833"/>
    </source>
</evidence>
<dbReference type="STRING" id="240176.A8NGB7"/>
<dbReference type="PROSITE" id="PS51401">
    <property type="entry name" value="CHORD"/>
    <property type="match status" value="1"/>
</dbReference>
<accession>A8NGB7</accession>
<dbReference type="VEuPathDB" id="FungiDB:CC1G_05098"/>
<keyword evidence="7" id="KW-1185">Reference proteome</keyword>
<dbReference type="SUPFAM" id="SSF49764">
    <property type="entry name" value="HSP20-like chaperones"/>
    <property type="match status" value="1"/>
</dbReference>
<evidence type="ECO:0000256" key="4">
    <source>
        <dbReference type="SAM" id="MobiDB-lite"/>
    </source>
</evidence>
<evidence type="ECO:0000256" key="1">
    <source>
        <dbReference type="ARBA" id="ARBA00022723"/>
    </source>
</evidence>
<feature type="domain" description="CHORD" evidence="5">
    <location>
        <begin position="4"/>
        <end position="66"/>
    </location>
</feature>
<dbReference type="GeneID" id="6009894"/>
<dbReference type="Gene3D" id="4.10.1130.20">
    <property type="match status" value="2"/>
</dbReference>
<dbReference type="OMA" id="KGYTCCK"/>
<dbReference type="Proteomes" id="UP000001861">
    <property type="component" value="Unassembled WGS sequence"/>
</dbReference>
<evidence type="ECO:0000313" key="7">
    <source>
        <dbReference type="Proteomes" id="UP000001861"/>
    </source>
</evidence>
<gene>
    <name evidence="6" type="ORF">CC1G_05098</name>
</gene>
<name>A8NGB7_COPC7</name>
<dbReference type="eggNOG" id="KOG1667">
    <property type="taxonomic scope" value="Eukaryota"/>
</dbReference>
<organism evidence="6 7">
    <name type="scientific">Coprinopsis cinerea (strain Okayama-7 / 130 / ATCC MYA-4618 / FGSC 9003)</name>
    <name type="common">Inky cap fungus</name>
    <name type="synonym">Hormographiella aspergillata</name>
    <dbReference type="NCBI Taxonomy" id="240176"/>
    <lineage>
        <taxon>Eukaryota</taxon>
        <taxon>Fungi</taxon>
        <taxon>Dikarya</taxon>
        <taxon>Basidiomycota</taxon>
        <taxon>Agaricomycotina</taxon>
        <taxon>Agaricomycetes</taxon>
        <taxon>Agaricomycetidae</taxon>
        <taxon>Agaricales</taxon>
        <taxon>Agaricineae</taxon>
        <taxon>Psathyrellaceae</taxon>
        <taxon>Coprinopsis</taxon>
    </lineage>
</organism>
<dbReference type="PANTHER" id="PTHR46983">
    <property type="entry name" value="CYSTEINE AND HISTIDINE-RICH DOMAIN-CONTAINING PROTEIN 1"/>
    <property type="match status" value="1"/>
</dbReference>
<feature type="compositionally biased region" description="Low complexity" evidence="4">
    <location>
        <begin position="73"/>
        <end position="89"/>
    </location>
</feature>
<dbReference type="PANTHER" id="PTHR46983:SF3">
    <property type="entry name" value="CHPADIPLOID STATE MAINTENANCE PROTEIN CHPA"/>
    <property type="match status" value="1"/>
</dbReference>
<keyword evidence="2" id="KW-0677">Repeat</keyword>
<keyword evidence="3" id="KW-0862">Zinc</keyword>
<protein>
    <submittedName>
        <fullName evidence="6">Diploid state maintenance protein chpA</fullName>
    </submittedName>
</protein>
<dbReference type="InParanoid" id="A8NGB7"/>
<dbReference type="InterPro" id="IPR039790">
    <property type="entry name" value="CHRD1"/>
</dbReference>
<dbReference type="RefSeq" id="XP_001833398.2">
    <property type="nucleotide sequence ID" value="XM_001833346.2"/>
</dbReference>
<sequence>MPRCTRKGCNQDFSTDDNTGVCTFHSGAPVFHEGLKSWSCCKDVNKPVLDFEEFMAIPGCTETDGHTSEAFTSQPAPSAAQQQKQAAASTPVPISTIQEGGDNKETFTIGAPATLSAATTAVAPPPPIVEDEDDLDAPVEPGTHCKRRGCGVTFVSDEVNRKGDGEGTVCVYHPLPPLFREGSKTEELVQCRIDHYQTVDKVQVSVFAKKVDKTESTVKFEEDKEPRYNVLSMIL</sequence>
<dbReference type="GO" id="GO:0046872">
    <property type="term" value="F:metal ion binding"/>
    <property type="evidence" value="ECO:0007669"/>
    <property type="project" value="UniProtKB-KW"/>
</dbReference>
<dbReference type="Pfam" id="PF04968">
    <property type="entry name" value="CHORD"/>
    <property type="match status" value="2"/>
</dbReference>
<reference evidence="6 7" key="1">
    <citation type="journal article" date="2010" name="Proc. Natl. Acad. Sci. U.S.A.">
        <title>Insights into evolution of multicellular fungi from the assembled chromosomes of the mushroom Coprinopsis cinerea (Coprinus cinereus).</title>
        <authorList>
            <person name="Stajich J.E."/>
            <person name="Wilke S.K."/>
            <person name="Ahren D."/>
            <person name="Au C.H."/>
            <person name="Birren B.W."/>
            <person name="Borodovsky M."/>
            <person name="Burns C."/>
            <person name="Canback B."/>
            <person name="Casselton L.A."/>
            <person name="Cheng C.K."/>
            <person name="Deng J."/>
            <person name="Dietrich F.S."/>
            <person name="Fargo D.C."/>
            <person name="Farman M.L."/>
            <person name="Gathman A.C."/>
            <person name="Goldberg J."/>
            <person name="Guigo R."/>
            <person name="Hoegger P.J."/>
            <person name="Hooker J.B."/>
            <person name="Huggins A."/>
            <person name="James T.Y."/>
            <person name="Kamada T."/>
            <person name="Kilaru S."/>
            <person name="Kodira C."/>
            <person name="Kues U."/>
            <person name="Kupfer D."/>
            <person name="Kwan H.S."/>
            <person name="Lomsadze A."/>
            <person name="Li W."/>
            <person name="Lilly W.W."/>
            <person name="Ma L.J."/>
            <person name="Mackey A.J."/>
            <person name="Manning G."/>
            <person name="Martin F."/>
            <person name="Muraguchi H."/>
            <person name="Natvig D.O."/>
            <person name="Palmerini H."/>
            <person name="Ramesh M.A."/>
            <person name="Rehmeyer C.J."/>
            <person name="Roe B.A."/>
            <person name="Shenoy N."/>
            <person name="Stanke M."/>
            <person name="Ter-Hovhannisyan V."/>
            <person name="Tunlid A."/>
            <person name="Velagapudi R."/>
            <person name="Vision T.J."/>
            <person name="Zeng Q."/>
            <person name="Zolan M.E."/>
            <person name="Pukkila P.J."/>
        </authorList>
    </citation>
    <scope>NUCLEOTIDE SEQUENCE [LARGE SCALE GENOMIC DNA]</scope>
    <source>
        <strain evidence="7">Okayama-7 / 130 / ATCC MYA-4618 / FGSC 9003</strain>
    </source>
</reference>
<comment type="caution">
    <text evidence="6">The sequence shown here is derived from an EMBL/GenBank/DDBJ whole genome shotgun (WGS) entry which is preliminary data.</text>
</comment>
<dbReference type="InterPro" id="IPR008978">
    <property type="entry name" value="HSP20-like_chaperone"/>
</dbReference>
<dbReference type="KEGG" id="cci:CC1G_05098"/>
<evidence type="ECO:0000313" key="6">
    <source>
        <dbReference type="EMBL" id="EAU88332.2"/>
    </source>
</evidence>
<evidence type="ECO:0000256" key="2">
    <source>
        <dbReference type="ARBA" id="ARBA00022737"/>
    </source>
</evidence>
<proteinExistence type="predicted"/>
<dbReference type="EMBL" id="AACS02000002">
    <property type="protein sequence ID" value="EAU88332.2"/>
    <property type="molecule type" value="Genomic_DNA"/>
</dbReference>
<dbReference type="AlphaFoldDB" id="A8NGB7"/>